<organism evidence="1">
    <name type="scientific">Rhododendron williamsianum</name>
    <dbReference type="NCBI Taxonomy" id="262921"/>
    <lineage>
        <taxon>Eukaryota</taxon>
        <taxon>Viridiplantae</taxon>
        <taxon>Streptophyta</taxon>
        <taxon>Embryophyta</taxon>
        <taxon>Tracheophyta</taxon>
        <taxon>Spermatophyta</taxon>
        <taxon>Magnoliopsida</taxon>
        <taxon>eudicotyledons</taxon>
        <taxon>Gunneridae</taxon>
        <taxon>Pentapetalae</taxon>
        <taxon>asterids</taxon>
        <taxon>Ericales</taxon>
        <taxon>Ericaceae</taxon>
        <taxon>Ericoideae</taxon>
        <taxon>Rhodoreae</taxon>
        <taxon>Rhododendron</taxon>
    </lineage>
</organism>
<name>A0A6A4K5W5_9ERIC</name>
<feature type="non-terminal residue" evidence="1">
    <location>
        <position position="93"/>
    </location>
</feature>
<protein>
    <submittedName>
        <fullName evidence="1">Uncharacterized protein</fullName>
    </submittedName>
</protein>
<dbReference type="AlphaFoldDB" id="A0A6A4K5W5"/>
<comment type="caution">
    <text evidence="1">The sequence shown here is derived from an EMBL/GenBank/DDBJ whole genome shotgun (WGS) entry which is preliminary data.</text>
</comment>
<gene>
    <name evidence="1" type="ORF">C3L33_23056</name>
</gene>
<dbReference type="EMBL" id="QEFC01004597">
    <property type="protein sequence ID" value="KAE9445046.1"/>
    <property type="molecule type" value="Genomic_DNA"/>
</dbReference>
<evidence type="ECO:0000313" key="1">
    <source>
        <dbReference type="EMBL" id="KAE9445046.1"/>
    </source>
</evidence>
<proteinExistence type="predicted"/>
<sequence>MCVVEVPALYIVFSHKVAATVTDDSEKDEWKYKLPMSQIIPFPKRMISHGFKISVLEKRFVNQIYGIDAASGAAVSVLIISLGDHVFDLCAAP</sequence>
<feature type="non-terminal residue" evidence="1">
    <location>
        <position position="1"/>
    </location>
</feature>
<accession>A0A6A4K5W5</accession>
<reference evidence="1" key="1">
    <citation type="journal article" date="2019" name="Genome Biol. Evol.">
        <title>The Rhododendron genome and chromosomal organization provide insight into shared whole-genome duplications across the heath family (Ericaceae).</title>
        <authorList>
            <person name="Soza V.L."/>
            <person name="Lindsley D."/>
            <person name="Waalkes A."/>
            <person name="Ramage E."/>
            <person name="Patwardhan R.P."/>
            <person name="Burton J.N."/>
            <person name="Adey A."/>
            <person name="Kumar A."/>
            <person name="Qiu R."/>
            <person name="Shendure J."/>
            <person name="Hall B."/>
        </authorList>
    </citation>
    <scope>NUCLEOTIDE SEQUENCE</scope>
    <source>
        <strain evidence="1">RSF 1966-606</strain>
    </source>
</reference>
<dbReference type="OrthoDB" id="427002at2759"/>